<dbReference type="AlphaFoldDB" id="A0A6G4W8E6"/>
<dbReference type="EMBL" id="JAAKZF010000003">
    <property type="protein sequence ID" value="NGO50430.1"/>
    <property type="molecule type" value="Genomic_DNA"/>
</dbReference>
<sequence>MTPDGIKASYRRALGAFEEIVIRRYTGAGANRPYFDAPVMARVTGYEPHELVGTIQQGDRKLIVLADNLIAAQVPLDLKKGDKAVVRGKELNIEAADDSTRRVAGVLIAYELQVRG</sequence>
<evidence type="ECO:0000313" key="1">
    <source>
        <dbReference type="EMBL" id="NGO50430.1"/>
    </source>
</evidence>
<organism evidence="1 2">
    <name type="scientific">Allomesorhizobium camelthorni</name>
    <dbReference type="NCBI Taxonomy" id="475069"/>
    <lineage>
        <taxon>Bacteria</taxon>
        <taxon>Pseudomonadati</taxon>
        <taxon>Pseudomonadota</taxon>
        <taxon>Alphaproteobacteria</taxon>
        <taxon>Hyphomicrobiales</taxon>
        <taxon>Phyllobacteriaceae</taxon>
        <taxon>Allomesorhizobium</taxon>
    </lineage>
</organism>
<gene>
    <name evidence="1" type="ORF">G6N73_04415</name>
</gene>
<proteinExistence type="predicted"/>
<comment type="caution">
    <text evidence="1">The sequence shown here is derived from an EMBL/GenBank/DDBJ whole genome shotgun (WGS) entry which is preliminary data.</text>
</comment>
<keyword evidence="2" id="KW-1185">Reference proteome</keyword>
<evidence type="ECO:0000313" key="2">
    <source>
        <dbReference type="Proteomes" id="UP001642900"/>
    </source>
</evidence>
<dbReference type="RefSeq" id="WP_165023918.1">
    <property type="nucleotide sequence ID" value="NZ_JAAKZF010000003.1"/>
</dbReference>
<name>A0A6G4W8E6_9HYPH</name>
<protein>
    <submittedName>
        <fullName evidence="1">Uncharacterized protein</fullName>
    </submittedName>
</protein>
<reference evidence="1 2" key="1">
    <citation type="submission" date="2020-02" db="EMBL/GenBank/DDBJ databases">
        <title>Genome sequence of strain CCNWXJ40-4.</title>
        <authorList>
            <person name="Gao J."/>
            <person name="Sun J."/>
        </authorList>
    </citation>
    <scope>NUCLEOTIDE SEQUENCE [LARGE SCALE GENOMIC DNA]</scope>
    <source>
        <strain evidence="1 2">CCNWXJ 40-4</strain>
    </source>
</reference>
<accession>A0A6G4W8E6</accession>
<dbReference type="Proteomes" id="UP001642900">
    <property type="component" value="Unassembled WGS sequence"/>
</dbReference>